<dbReference type="EMBL" id="CAKOGL010000030">
    <property type="protein sequence ID" value="CAH2107389.1"/>
    <property type="molecule type" value="Genomic_DNA"/>
</dbReference>
<dbReference type="PANTHER" id="PTHR10380">
    <property type="entry name" value="CUTICLE PROTEIN"/>
    <property type="match status" value="1"/>
</dbReference>
<proteinExistence type="predicted"/>
<keyword evidence="1 3" id="KW-0732">Signal</keyword>
<evidence type="ECO:0000256" key="1">
    <source>
        <dbReference type="ARBA" id="ARBA00022729"/>
    </source>
</evidence>
<dbReference type="Pfam" id="PF00379">
    <property type="entry name" value="Chitin_bind_4"/>
    <property type="match status" value="1"/>
</dbReference>
<keyword evidence="5" id="KW-1185">Reference proteome</keyword>
<sequence>MNYFNFIKLHILLVTSNILIVTFCAPLSKDSEATILNFNNTNDGTGNYYFRFETSNGITREEKGTLVDVGLPNEHISVEGKYSYINEEGITETINYIADENGYTILTSLQQPKFAVTAINRVLSSAVVASLLGK</sequence>
<name>A0AAU9VBB4_EUPED</name>
<dbReference type="InterPro" id="IPR000618">
    <property type="entry name" value="Insect_cuticle"/>
</dbReference>
<keyword evidence="2" id="KW-0193">Cuticle</keyword>
<feature type="signal peptide" evidence="3">
    <location>
        <begin position="1"/>
        <end position="24"/>
    </location>
</feature>
<evidence type="ECO:0000256" key="2">
    <source>
        <dbReference type="PROSITE-ProRule" id="PRU00497"/>
    </source>
</evidence>
<dbReference type="InterPro" id="IPR050468">
    <property type="entry name" value="Cuticle_Struct_Prot"/>
</dbReference>
<dbReference type="PANTHER" id="PTHR10380:SF192">
    <property type="entry name" value="GEO02312P1"/>
    <property type="match status" value="1"/>
</dbReference>
<dbReference type="AlphaFoldDB" id="A0AAU9VBB4"/>
<accession>A0AAU9VBB4</accession>
<evidence type="ECO:0000256" key="3">
    <source>
        <dbReference type="SAM" id="SignalP"/>
    </source>
</evidence>
<comment type="caution">
    <text evidence="4">The sequence shown here is derived from an EMBL/GenBank/DDBJ whole genome shotgun (WGS) entry which is preliminary data.</text>
</comment>
<reference evidence="4" key="1">
    <citation type="submission" date="2022-03" db="EMBL/GenBank/DDBJ databases">
        <authorList>
            <person name="Tunstrom K."/>
        </authorList>
    </citation>
    <scope>NUCLEOTIDE SEQUENCE</scope>
</reference>
<gene>
    <name evidence="4" type="ORF">EEDITHA_LOCUS21431</name>
</gene>
<evidence type="ECO:0000313" key="4">
    <source>
        <dbReference type="EMBL" id="CAH2107389.1"/>
    </source>
</evidence>
<dbReference type="PROSITE" id="PS51155">
    <property type="entry name" value="CHIT_BIND_RR_2"/>
    <property type="match status" value="1"/>
</dbReference>
<organism evidence="4 5">
    <name type="scientific">Euphydryas editha</name>
    <name type="common">Edith's checkerspot</name>
    <dbReference type="NCBI Taxonomy" id="104508"/>
    <lineage>
        <taxon>Eukaryota</taxon>
        <taxon>Metazoa</taxon>
        <taxon>Ecdysozoa</taxon>
        <taxon>Arthropoda</taxon>
        <taxon>Hexapoda</taxon>
        <taxon>Insecta</taxon>
        <taxon>Pterygota</taxon>
        <taxon>Neoptera</taxon>
        <taxon>Endopterygota</taxon>
        <taxon>Lepidoptera</taxon>
        <taxon>Glossata</taxon>
        <taxon>Ditrysia</taxon>
        <taxon>Papilionoidea</taxon>
        <taxon>Nymphalidae</taxon>
        <taxon>Nymphalinae</taxon>
        <taxon>Euphydryas</taxon>
    </lineage>
</organism>
<protein>
    <submittedName>
        <fullName evidence="4">Uncharacterized protein</fullName>
    </submittedName>
</protein>
<feature type="chain" id="PRO_5043773591" evidence="3">
    <location>
        <begin position="25"/>
        <end position="134"/>
    </location>
</feature>
<dbReference type="GO" id="GO:0008010">
    <property type="term" value="F:structural constituent of chitin-based larval cuticle"/>
    <property type="evidence" value="ECO:0007669"/>
    <property type="project" value="TreeGrafter"/>
</dbReference>
<dbReference type="PRINTS" id="PR00947">
    <property type="entry name" value="CUTICLE"/>
</dbReference>
<evidence type="ECO:0000313" key="5">
    <source>
        <dbReference type="Proteomes" id="UP001153954"/>
    </source>
</evidence>
<dbReference type="GO" id="GO:0062129">
    <property type="term" value="C:chitin-based extracellular matrix"/>
    <property type="evidence" value="ECO:0007669"/>
    <property type="project" value="TreeGrafter"/>
</dbReference>
<dbReference type="Proteomes" id="UP001153954">
    <property type="component" value="Unassembled WGS sequence"/>
</dbReference>